<keyword evidence="6" id="KW-1133">Transmembrane helix</keyword>
<dbReference type="PANTHER" id="PTHR24373:SF370">
    <property type="entry name" value="FISH-LIPS, ISOFORM E"/>
    <property type="match status" value="1"/>
</dbReference>
<dbReference type="Pfam" id="PF00560">
    <property type="entry name" value="LRR_1"/>
    <property type="match status" value="1"/>
</dbReference>
<dbReference type="Proteomes" id="UP000494256">
    <property type="component" value="Unassembled WGS sequence"/>
</dbReference>
<protein>
    <recommendedName>
        <fullName evidence="10">Chaoptin</fullName>
    </recommendedName>
</protein>
<feature type="compositionally biased region" description="Basic and acidic residues" evidence="5">
    <location>
        <begin position="1178"/>
        <end position="1187"/>
    </location>
</feature>
<keyword evidence="1" id="KW-0433">Leucine-rich repeat</keyword>
<dbReference type="InterPro" id="IPR001611">
    <property type="entry name" value="Leu-rich_rpt"/>
</dbReference>
<evidence type="ECO:0000256" key="1">
    <source>
        <dbReference type="ARBA" id="ARBA00022614"/>
    </source>
</evidence>
<keyword evidence="3" id="KW-0677">Repeat</keyword>
<evidence type="ECO:0000256" key="2">
    <source>
        <dbReference type="ARBA" id="ARBA00022729"/>
    </source>
</evidence>
<feature type="compositionally biased region" description="Basic residues" evidence="5">
    <location>
        <begin position="1129"/>
        <end position="1140"/>
    </location>
</feature>
<dbReference type="SMART" id="SM00369">
    <property type="entry name" value="LRR_TYP"/>
    <property type="match status" value="18"/>
</dbReference>
<evidence type="ECO:0000256" key="4">
    <source>
        <dbReference type="SAM" id="Coils"/>
    </source>
</evidence>
<sequence>MGSNVVLSTLWIWLVPMVWAGVVRREVAFDTEFSSCTTYTLGGLRILDCRNRGLNELPDNLENDAQVLLLSNNNFRIFPMQLSSFSQVQTLDLSSNYLSLPLPDYLEQWEHLRTVNLSNNLYESWISNDFTSTVKNLDLSRNKINVIDDQAFTTMPNLRFLDLSENRINDLKPETFSETHHLETLVLDRNYISTVPNFQSSSLRILHLSNCQIANLNANSLVGMSSLLEINLSMNQIEEIPDNLASQTLQELNLSYNSIYSLTDLTFSSLPHLAVLDLRGNEFREVWSTSRFASNPFLREVYVKGNRWNCEGFNVSLLLTYEYLTKDPAKVADRASLICYSPSNVTQMSWQQAYIQTWHASESSFTSYTTIAVIAGIVIGVLVTSCVCRCLMNNSSESQRPPTRSTVLSVNSPTPQPRVETVVLRIPLTEDLPPSYDEALLMPRLNSSFHSLPDFVEEEHEPSRRSNYRRSRSIGDLTEFRPRLGDRRSIRRPVDVHENNIKYIGSTSWKINITVSRHWTTSQAVMRARRDDKTNINCSGRGLSELPNGSSSQVRNLNISNNDFSVFPEKLSTFANLVTLDISANRLSELPGNALQNLTALELLNLSKNNFESWLSLNPNNAFKLATNLKILDLSHNRFRTMGNLANQELLTSGSIETLILEHCEIISIHGRSPLAGLTNIKELKLNFNPLLRIKSLMSATLRSLEVSNCALSTINHNEFMFLPSLIRLIMSHNYRLELSSSAYHLFSDSLKYLDISFCNIMQPNLQGFPNLRKAILNHNMIRFLRSNEFLNNTRLEYLDISYNNIGSLRSDTFRGLSLIKHLDLSWNELANIPEDTLLEMPSLTQLKLARNFLTSVGHLRSLSLTVLDLSFCEISNIGKGSLEGLQSLIDLDLSRNLLSHIPDSLSSNTLKYLNLNYNRISFINNYTFFMLPRLVGLSVIGNRFTTIWKRSFFESNRYLERLDLADNMWRCDCADPNMVDFFEFVTLEPNKKEESYNLVCNSPMNLFGQSWLQACYFVWNPTEKAANPDGLILFIIIMIAGLAICLLLVSCVKRSMKRRLLAIQAERERQVEEARDRLRQLRIQAEQEALISTPDPRDLIPPPSYDDALSMPKLSSSSRSLNESGTGKTKRRRGRRKTKSSGDLLEETERNGDLPVLDDVELAETSDGNRQRRRRELNRYGSHEVAELEQSPGARRRQLSGYNANYSPQMNGSVTVQVEAQLERPVRNNTRRHSIDDNELRESDL</sequence>
<proteinExistence type="predicted"/>
<dbReference type="SMART" id="SM00365">
    <property type="entry name" value="LRR_SD22"/>
    <property type="match status" value="6"/>
</dbReference>
<dbReference type="InterPro" id="IPR050328">
    <property type="entry name" value="Dev_Immune_Receptor"/>
</dbReference>
<dbReference type="SMART" id="SM00364">
    <property type="entry name" value="LRR_BAC"/>
    <property type="match status" value="8"/>
</dbReference>
<evidence type="ECO:0008006" key="10">
    <source>
        <dbReference type="Google" id="ProtNLM"/>
    </source>
</evidence>
<name>A0A8S1A4L7_ARCPL</name>
<evidence type="ECO:0000256" key="5">
    <source>
        <dbReference type="SAM" id="MobiDB-lite"/>
    </source>
</evidence>
<evidence type="ECO:0000256" key="7">
    <source>
        <dbReference type="SAM" id="SignalP"/>
    </source>
</evidence>
<dbReference type="OrthoDB" id="8196513at2759"/>
<keyword evidence="6" id="KW-0812">Transmembrane</keyword>
<dbReference type="InterPro" id="IPR003591">
    <property type="entry name" value="Leu-rich_rpt_typical-subtyp"/>
</dbReference>
<dbReference type="EMBL" id="CADEBD010000309">
    <property type="protein sequence ID" value="CAB3240332.1"/>
    <property type="molecule type" value="Genomic_DNA"/>
</dbReference>
<feature type="signal peptide" evidence="7">
    <location>
        <begin position="1"/>
        <end position="20"/>
    </location>
</feature>
<feature type="compositionally biased region" description="Polar residues" evidence="5">
    <location>
        <begin position="395"/>
        <end position="413"/>
    </location>
</feature>
<feature type="coiled-coil region" evidence="4">
    <location>
        <begin position="1054"/>
        <end position="1092"/>
    </location>
</feature>
<organism evidence="8 9">
    <name type="scientific">Arctia plantaginis</name>
    <name type="common">Wood tiger moth</name>
    <name type="synonym">Phalaena plantaginis</name>
    <dbReference type="NCBI Taxonomy" id="874455"/>
    <lineage>
        <taxon>Eukaryota</taxon>
        <taxon>Metazoa</taxon>
        <taxon>Ecdysozoa</taxon>
        <taxon>Arthropoda</taxon>
        <taxon>Hexapoda</taxon>
        <taxon>Insecta</taxon>
        <taxon>Pterygota</taxon>
        <taxon>Neoptera</taxon>
        <taxon>Endopterygota</taxon>
        <taxon>Lepidoptera</taxon>
        <taxon>Glossata</taxon>
        <taxon>Ditrysia</taxon>
        <taxon>Noctuoidea</taxon>
        <taxon>Erebidae</taxon>
        <taxon>Arctiinae</taxon>
        <taxon>Arctia</taxon>
    </lineage>
</organism>
<feature type="compositionally biased region" description="Basic and acidic residues" evidence="5">
    <location>
        <begin position="1234"/>
        <end position="1246"/>
    </location>
</feature>
<evidence type="ECO:0000256" key="6">
    <source>
        <dbReference type="SAM" id="Phobius"/>
    </source>
</evidence>
<dbReference type="Pfam" id="PF13855">
    <property type="entry name" value="LRR_8"/>
    <property type="match status" value="5"/>
</dbReference>
<feature type="transmembrane region" description="Helical" evidence="6">
    <location>
        <begin position="1032"/>
        <end position="1053"/>
    </location>
</feature>
<keyword evidence="6" id="KW-0472">Membrane</keyword>
<accession>A0A8S1A4L7</accession>
<keyword evidence="2 7" id="KW-0732">Signal</keyword>
<evidence type="ECO:0000256" key="3">
    <source>
        <dbReference type="ARBA" id="ARBA00022737"/>
    </source>
</evidence>
<feature type="region of interest" description="Disordered" evidence="5">
    <location>
        <begin position="1223"/>
        <end position="1246"/>
    </location>
</feature>
<feature type="region of interest" description="Disordered" evidence="5">
    <location>
        <begin position="1093"/>
        <end position="1197"/>
    </location>
</feature>
<comment type="caution">
    <text evidence="8">The sequence shown here is derived from an EMBL/GenBank/DDBJ whole genome shotgun (WGS) entry which is preliminary data.</text>
</comment>
<reference evidence="8 9" key="1">
    <citation type="submission" date="2020-04" db="EMBL/GenBank/DDBJ databases">
        <authorList>
            <person name="Wallbank WR R."/>
            <person name="Pardo Diaz C."/>
            <person name="Kozak K."/>
            <person name="Martin S."/>
            <person name="Jiggins C."/>
            <person name="Moest M."/>
            <person name="Warren A I."/>
            <person name="Byers J.R.P. K."/>
            <person name="Montejo-Kovacevich G."/>
            <person name="Yen C E."/>
        </authorList>
    </citation>
    <scope>NUCLEOTIDE SEQUENCE [LARGE SCALE GENOMIC DNA]</scope>
</reference>
<dbReference type="Gene3D" id="3.80.10.10">
    <property type="entry name" value="Ribonuclease Inhibitor"/>
    <property type="match status" value="5"/>
</dbReference>
<dbReference type="SUPFAM" id="SSF52058">
    <property type="entry name" value="L domain-like"/>
    <property type="match status" value="3"/>
</dbReference>
<dbReference type="PANTHER" id="PTHR24373">
    <property type="entry name" value="SLIT RELATED LEUCINE-RICH REPEAT NEURONAL PROTEIN"/>
    <property type="match status" value="1"/>
</dbReference>
<keyword evidence="4" id="KW-0175">Coiled coil</keyword>
<feature type="compositionally biased region" description="Low complexity" evidence="5">
    <location>
        <begin position="1110"/>
        <end position="1128"/>
    </location>
</feature>
<evidence type="ECO:0000313" key="8">
    <source>
        <dbReference type="EMBL" id="CAB3240332.1"/>
    </source>
</evidence>
<dbReference type="AlphaFoldDB" id="A0A8S1A4L7"/>
<feature type="region of interest" description="Disordered" evidence="5">
    <location>
        <begin position="395"/>
        <end position="414"/>
    </location>
</feature>
<dbReference type="InterPro" id="IPR032675">
    <property type="entry name" value="LRR_dom_sf"/>
</dbReference>
<dbReference type="PROSITE" id="PS51450">
    <property type="entry name" value="LRR"/>
    <property type="match status" value="10"/>
</dbReference>
<evidence type="ECO:0000313" key="9">
    <source>
        <dbReference type="Proteomes" id="UP000494256"/>
    </source>
</evidence>
<gene>
    <name evidence="8" type="ORF">APLA_LOCUS9003</name>
</gene>
<feature type="chain" id="PRO_5035920070" description="Chaoptin" evidence="7">
    <location>
        <begin position="21"/>
        <end position="1246"/>
    </location>
</feature>